<dbReference type="GeneID" id="73904645"/>
<gene>
    <name evidence="3" type="ORF">ACFOUR_02220</name>
</gene>
<feature type="region of interest" description="Disordered" evidence="1">
    <location>
        <begin position="1"/>
        <end position="41"/>
    </location>
</feature>
<evidence type="ECO:0000259" key="2">
    <source>
        <dbReference type="Pfam" id="PF25929"/>
    </source>
</evidence>
<organism evidence="3 4">
    <name type="scientific">Halovivax cerinus</name>
    <dbReference type="NCBI Taxonomy" id="1487865"/>
    <lineage>
        <taxon>Archaea</taxon>
        <taxon>Methanobacteriati</taxon>
        <taxon>Methanobacteriota</taxon>
        <taxon>Stenosarchaea group</taxon>
        <taxon>Halobacteria</taxon>
        <taxon>Halobacteriales</taxon>
        <taxon>Natrialbaceae</taxon>
        <taxon>Halovivax</taxon>
    </lineage>
</organism>
<proteinExistence type="predicted"/>
<dbReference type="InterPro" id="IPR058280">
    <property type="entry name" value="DUF7974"/>
</dbReference>
<protein>
    <recommendedName>
        <fullName evidence="2">DUF7974 domain-containing protein</fullName>
    </recommendedName>
</protein>
<dbReference type="Proteomes" id="UP001595846">
    <property type="component" value="Unassembled WGS sequence"/>
</dbReference>
<dbReference type="RefSeq" id="WP_256531882.1">
    <property type="nucleotide sequence ID" value="NZ_CP101824.1"/>
</dbReference>
<keyword evidence="4" id="KW-1185">Reference proteome</keyword>
<evidence type="ECO:0000313" key="4">
    <source>
        <dbReference type="Proteomes" id="UP001595846"/>
    </source>
</evidence>
<name>A0ABD5NKG2_9EURY</name>
<dbReference type="EMBL" id="JBHSAQ010000001">
    <property type="protein sequence ID" value="MFC3957188.1"/>
    <property type="molecule type" value="Genomic_DNA"/>
</dbReference>
<comment type="caution">
    <text evidence="3">The sequence shown here is derived from an EMBL/GenBank/DDBJ whole genome shotgun (WGS) entry which is preliminary data.</text>
</comment>
<sequence length="180" mass="20171">MRRIYESNALQRETGPFTPNERSDGNKGPSVPDGDDTGLLGTLVPDAISERAIAIDVSTPKAVYDENEPIPFHVTVYNRLPFGVSIETPTPLLWTWELPDRPNGAADETADPPADASRHVFSGDERKRFDKRWLQRFQVSKSEWERAAPGTYTIRVRVNLPGSERDQHTSETVVEITPQS</sequence>
<dbReference type="Pfam" id="PF25929">
    <property type="entry name" value="DUF7974"/>
    <property type="match status" value="1"/>
</dbReference>
<feature type="domain" description="DUF7974" evidence="2">
    <location>
        <begin position="42"/>
        <end position="176"/>
    </location>
</feature>
<accession>A0ABD5NKG2</accession>
<evidence type="ECO:0000256" key="1">
    <source>
        <dbReference type="SAM" id="MobiDB-lite"/>
    </source>
</evidence>
<reference evidence="3 4" key="1">
    <citation type="journal article" date="2019" name="Int. J. Syst. Evol. Microbiol.">
        <title>The Global Catalogue of Microorganisms (GCM) 10K type strain sequencing project: providing services to taxonomists for standard genome sequencing and annotation.</title>
        <authorList>
            <consortium name="The Broad Institute Genomics Platform"/>
            <consortium name="The Broad Institute Genome Sequencing Center for Infectious Disease"/>
            <person name="Wu L."/>
            <person name="Ma J."/>
        </authorList>
    </citation>
    <scope>NUCLEOTIDE SEQUENCE [LARGE SCALE GENOMIC DNA]</scope>
    <source>
        <strain evidence="3 4">IBRC-M 10256</strain>
    </source>
</reference>
<evidence type="ECO:0000313" key="3">
    <source>
        <dbReference type="EMBL" id="MFC3957188.1"/>
    </source>
</evidence>
<dbReference type="AlphaFoldDB" id="A0ABD5NKG2"/>